<dbReference type="InterPro" id="IPR023796">
    <property type="entry name" value="Serpin_dom"/>
</dbReference>
<dbReference type="Gene3D" id="3.30.497.10">
    <property type="entry name" value="Antithrombin, subunit I, domain 2"/>
    <property type="match status" value="1"/>
</dbReference>
<evidence type="ECO:0000313" key="4">
    <source>
        <dbReference type="EMBL" id="PKI45569.1"/>
    </source>
</evidence>
<keyword evidence="6" id="KW-1185">Reference proteome</keyword>
<dbReference type="EMBL" id="MTKT01002501">
    <property type="protein sequence ID" value="OWM78137.1"/>
    <property type="molecule type" value="Genomic_DNA"/>
</dbReference>
<dbReference type="SUPFAM" id="SSF56574">
    <property type="entry name" value="Serpins"/>
    <property type="match status" value="1"/>
</dbReference>
<dbReference type="InterPro" id="IPR042178">
    <property type="entry name" value="Serpin_sf_1"/>
</dbReference>
<evidence type="ECO:0000256" key="1">
    <source>
        <dbReference type="ARBA" id="ARBA00009500"/>
    </source>
</evidence>
<comment type="caution">
    <text evidence="3">The sequence shown here is derived from an EMBL/GenBank/DDBJ whole genome shotgun (WGS) entry which is preliminary data.</text>
</comment>
<comment type="similarity">
    <text evidence="1">Belongs to the serpin family.</text>
</comment>
<dbReference type="EMBL" id="PGOL01002706">
    <property type="protein sequence ID" value="PKI45569.1"/>
    <property type="molecule type" value="Genomic_DNA"/>
</dbReference>
<sequence>MAMIRVTSRYSRYITQIIALFNNRALYPSLSAYAYNTRRGNSDDEILNFSSKCTPNMDRKMEIIAHNHVALSLSKQLILPCPSQYYYLDFSPLSIYMALSMLTTGFTIKYRKNLLIFLCTPSSHHLNSFASNIVFKIFFDSSPANGPRLSSVNGLWLNKSYFVNPSFKKLMETAYKATILNDFRNKVRFLIFTKLHSRFLCQL</sequence>
<gene>
    <name evidence="3" type="ORF">CDL15_Pgr014956</name>
    <name evidence="4" type="ORF">CRG98_034087</name>
</gene>
<dbReference type="Pfam" id="PF00079">
    <property type="entry name" value="Serpin"/>
    <property type="match status" value="1"/>
</dbReference>
<accession>A0A218WZD9</accession>
<reference evidence="4 6" key="3">
    <citation type="submission" date="2017-11" db="EMBL/GenBank/DDBJ databases">
        <title>De-novo sequencing of pomegranate (Punica granatum L.) genome.</title>
        <authorList>
            <person name="Akparov Z."/>
            <person name="Amiraslanov A."/>
            <person name="Hajiyeva S."/>
            <person name="Abbasov M."/>
            <person name="Kaur K."/>
            <person name="Hamwieh A."/>
            <person name="Solovyev V."/>
            <person name="Salamov A."/>
            <person name="Braich B."/>
            <person name="Kosarev P."/>
            <person name="Mahmoud A."/>
            <person name="Hajiyev E."/>
            <person name="Babayeva S."/>
            <person name="Izzatullayeva V."/>
            <person name="Mammadov A."/>
            <person name="Mammadov A."/>
            <person name="Sharifova S."/>
            <person name="Ojaghi J."/>
            <person name="Eynullazada K."/>
            <person name="Bayramov B."/>
            <person name="Abdulazimova A."/>
            <person name="Shahmuradov I."/>
        </authorList>
    </citation>
    <scope>NUCLEOTIDE SEQUENCE [LARGE SCALE GENOMIC DNA]</scope>
    <source>
        <strain evidence="4">AG2017</strain>
        <strain evidence="6">cv. AG2017</strain>
        <tissue evidence="4">Leaf</tissue>
    </source>
</reference>
<dbReference type="Proteomes" id="UP000233551">
    <property type="component" value="Unassembled WGS sequence"/>
</dbReference>
<proteinExistence type="inferred from homology"/>
<dbReference type="Proteomes" id="UP000197138">
    <property type="component" value="Unassembled WGS sequence"/>
</dbReference>
<evidence type="ECO:0000313" key="6">
    <source>
        <dbReference type="Proteomes" id="UP000233551"/>
    </source>
</evidence>
<organism evidence="3 5">
    <name type="scientific">Punica granatum</name>
    <name type="common">Pomegranate</name>
    <dbReference type="NCBI Taxonomy" id="22663"/>
    <lineage>
        <taxon>Eukaryota</taxon>
        <taxon>Viridiplantae</taxon>
        <taxon>Streptophyta</taxon>
        <taxon>Embryophyta</taxon>
        <taxon>Tracheophyta</taxon>
        <taxon>Spermatophyta</taxon>
        <taxon>Magnoliopsida</taxon>
        <taxon>eudicotyledons</taxon>
        <taxon>Gunneridae</taxon>
        <taxon>Pentapetalae</taxon>
        <taxon>rosids</taxon>
        <taxon>malvids</taxon>
        <taxon>Myrtales</taxon>
        <taxon>Lythraceae</taxon>
        <taxon>Punica</taxon>
    </lineage>
</organism>
<feature type="domain" description="Serpin" evidence="2">
    <location>
        <begin position="69"/>
        <end position="180"/>
    </location>
</feature>
<dbReference type="AlphaFoldDB" id="A0A218WZD9"/>
<evidence type="ECO:0000313" key="3">
    <source>
        <dbReference type="EMBL" id="OWM78137.1"/>
    </source>
</evidence>
<evidence type="ECO:0000313" key="5">
    <source>
        <dbReference type="Proteomes" id="UP000197138"/>
    </source>
</evidence>
<evidence type="ECO:0000259" key="2">
    <source>
        <dbReference type="Pfam" id="PF00079"/>
    </source>
</evidence>
<protein>
    <recommendedName>
        <fullName evidence="2">Serpin domain-containing protein</fullName>
    </recommendedName>
</protein>
<reference evidence="3" key="2">
    <citation type="submission" date="2017-06" db="EMBL/GenBank/DDBJ databases">
        <title>The pomegranate genome and the genomics of punicalagin biosynthesis.</title>
        <authorList>
            <person name="Xu C."/>
        </authorList>
    </citation>
    <scope>NUCLEOTIDE SEQUENCE [LARGE SCALE GENOMIC DNA]</scope>
    <source>
        <tissue evidence="3">Fresh leaf</tissue>
    </source>
</reference>
<name>A0A218WZD9_PUNGR</name>
<reference evidence="5" key="1">
    <citation type="journal article" date="2017" name="Plant J.">
        <title>The pomegranate (Punica granatum L.) genome and the genomics of punicalagin biosynthesis.</title>
        <authorList>
            <person name="Qin G."/>
            <person name="Xu C."/>
            <person name="Ming R."/>
            <person name="Tang H."/>
            <person name="Guyot R."/>
            <person name="Kramer E.M."/>
            <person name="Hu Y."/>
            <person name="Yi X."/>
            <person name="Qi Y."/>
            <person name="Xu X."/>
            <person name="Gao Z."/>
            <person name="Pan H."/>
            <person name="Jian J."/>
            <person name="Tian Y."/>
            <person name="Yue Z."/>
            <person name="Xu Y."/>
        </authorList>
    </citation>
    <scope>NUCLEOTIDE SEQUENCE [LARGE SCALE GENOMIC DNA]</scope>
    <source>
        <strain evidence="5">cv. Dabenzi</strain>
    </source>
</reference>
<dbReference type="InterPro" id="IPR036186">
    <property type="entry name" value="Serpin_sf"/>
</dbReference>
<dbReference type="STRING" id="22663.A0A218WZD9"/>